<dbReference type="InterPro" id="IPR027484">
    <property type="entry name" value="PInositol-4-P-5-kinase_N"/>
</dbReference>
<evidence type="ECO:0000256" key="8">
    <source>
        <dbReference type="SAM" id="MobiDB-lite"/>
    </source>
</evidence>
<evidence type="ECO:0000256" key="3">
    <source>
        <dbReference type="ARBA" id="ARBA00022737"/>
    </source>
</evidence>
<dbReference type="InterPro" id="IPR002498">
    <property type="entry name" value="PInositol-4-P-4/5-kinase_core"/>
</dbReference>
<comment type="caution">
    <text evidence="10">The sequence shown here is derived from an EMBL/GenBank/DDBJ whole genome shotgun (WGS) entry which is preliminary data.</text>
</comment>
<dbReference type="Proteomes" id="UP000797356">
    <property type="component" value="Chromosome 4"/>
</dbReference>
<sequence>MFKEIQRIKAWESTVRKTYQQHQPSARRRSLVFHPTSTSPTAADGATPKSFDDAPSAAAGPDDLDVPLEHAERLLPNGDFYTGQWHNNLPHGSGKYLWTDGCMYEGEWRNGKTMGKGKFSWPSGATYEGEFKSGFMDGFGTYTGSLGDTYRGSWSMNLKHGQGKKSYANGDYYDGEWRSGLQDGQGRYIWKNGNEYVGEWRAGVIHGRGTLVWVNGNRYDGGWEDGFPRGNGSFRWADGSIYVGHWSKENGAIQQKGVYYPSPAATSPTARDPHAAFAAGLGDCKVCPGETVSILPSQKTLNWSGMEENFLQKQAVWRQSKSNDGRPRRRASDDTIGTGETPKRPNGHNNSIAGNWETDGDYNCDAEEGGVARGRGRGVSGDGVNELMEGLRVEETESRGTGRWFPIRWPPPEVKKQGETISKGHKNYELMLNLQLGIRHAVGRPAQPTSLDLKASAFDPKEKVWTKFPPEGTKQTPPHQSCDFRWKDYCPLVFRTLRKLFKVDPGDYMISICGNDALRELSSPGKSGSFFYLTNDDKYMIKTMKKSEVKVLLRMLPAYYNHVRAFENTLVTKFFGLHCVKLTGATQRKVRFVIMGNLFCTEYAIHRRFDLKGSSHGRTTDKPEEEIDANTTLKDLDLNFIFRLQKSWFQDFYRQVDRDLELLEQERIMDYSLLVGVHFREVSQDMLPAEGSGDNDNTSEATPRLSRADMDQFLCDPTRIYGVINHSQTSHIQKFVEGLRIISLGSALSDLSHTESPFKIFFQWATIKLGINMPARVERIVRTDVESLLIGEPTGEFYDVILFFGIIDILQDYDISKKLEHAYKSIQYDPTSISAVDPKQYAKRFRDFIFRVFTEDTQL</sequence>
<keyword evidence="6 7" id="KW-0067">ATP-binding</keyword>
<organism evidence="10 11">
    <name type="scientific">Cocos nucifera</name>
    <name type="common">Coconut palm</name>
    <dbReference type="NCBI Taxonomy" id="13894"/>
    <lineage>
        <taxon>Eukaryota</taxon>
        <taxon>Viridiplantae</taxon>
        <taxon>Streptophyta</taxon>
        <taxon>Embryophyta</taxon>
        <taxon>Tracheophyta</taxon>
        <taxon>Spermatophyta</taxon>
        <taxon>Magnoliopsida</taxon>
        <taxon>Liliopsida</taxon>
        <taxon>Arecaceae</taxon>
        <taxon>Arecoideae</taxon>
        <taxon>Cocoseae</taxon>
        <taxon>Attaleinae</taxon>
        <taxon>Cocos</taxon>
    </lineage>
</organism>
<dbReference type="InterPro" id="IPR027483">
    <property type="entry name" value="PInositol-4-P-4/5-kinase_C_sf"/>
</dbReference>
<reference evidence="10" key="1">
    <citation type="journal article" date="2017" name="Gigascience">
        <title>The genome draft of coconut (Cocos nucifera).</title>
        <authorList>
            <person name="Xiao Y."/>
            <person name="Xu P."/>
            <person name="Fan H."/>
            <person name="Baudouin L."/>
            <person name="Xia W."/>
            <person name="Bocs S."/>
            <person name="Xu J."/>
            <person name="Li Q."/>
            <person name="Guo A."/>
            <person name="Zhou L."/>
            <person name="Li J."/>
            <person name="Wu Y."/>
            <person name="Ma Z."/>
            <person name="Armero A."/>
            <person name="Issali A.E."/>
            <person name="Liu N."/>
            <person name="Peng M."/>
            <person name="Yang Y."/>
        </authorList>
    </citation>
    <scope>NUCLEOTIDE SEQUENCE</scope>
    <source>
        <tissue evidence="10">Spear leaf of Hainan Tall coconut</tissue>
    </source>
</reference>
<dbReference type="Gene3D" id="3.30.800.10">
    <property type="entry name" value="Phosphatidylinositol Phosphate Kinase II Beta"/>
    <property type="match status" value="1"/>
</dbReference>
<dbReference type="PANTHER" id="PTHR23086">
    <property type="entry name" value="PHOSPHATIDYLINOSITOL-4-PHOSPHATE 5-KINASE"/>
    <property type="match status" value="1"/>
</dbReference>
<dbReference type="Gene3D" id="2.20.110.10">
    <property type="entry name" value="Histone H3 K4-specific methyltransferase SET7/9 N-terminal domain"/>
    <property type="match status" value="4"/>
</dbReference>
<dbReference type="GO" id="GO:0005524">
    <property type="term" value="F:ATP binding"/>
    <property type="evidence" value="ECO:0007669"/>
    <property type="project" value="UniProtKB-UniRule"/>
</dbReference>
<keyword evidence="11" id="KW-1185">Reference proteome</keyword>
<keyword evidence="2 7" id="KW-0808">Transferase</keyword>
<evidence type="ECO:0000259" key="9">
    <source>
        <dbReference type="PROSITE" id="PS51455"/>
    </source>
</evidence>
<evidence type="ECO:0000313" key="11">
    <source>
        <dbReference type="Proteomes" id="UP000797356"/>
    </source>
</evidence>
<gene>
    <name evidence="10" type="ORF">COCNU_04G007130</name>
</gene>
<dbReference type="PANTHER" id="PTHR23086:SF113">
    <property type="entry name" value="PHOSPHATIDYLINOSITOL 4-PHOSPHATE 5-KINASE 6"/>
    <property type="match status" value="1"/>
</dbReference>
<dbReference type="FunFam" id="2.20.110.10:FF:000015">
    <property type="entry name" value="Phosphatidylinositol 4-phosphate 5-kinase"/>
    <property type="match status" value="1"/>
</dbReference>
<keyword evidence="3" id="KW-0677">Repeat</keyword>
<dbReference type="EC" id="2.7.1.68" evidence="1"/>
<evidence type="ECO:0000256" key="6">
    <source>
        <dbReference type="ARBA" id="ARBA00022840"/>
    </source>
</evidence>
<feature type="region of interest" description="Disordered" evidence="8">
    <location>
        <begin position="19"/>
        <end position="62"/>
    </location>
</feature>
<dbReference type="SUPFAM" id="SSF82185">
    <property type="entry name" value="Histone H3 K4-specific methyltransferase SET7/9 N-terminal domain"/>
    <property type="match status" value="1"/>
</dbReference>
<feature type="compositionally biased region" description="Basic and acidic residues" evidence="8">
    <location>
        <begin position="321"/>
        <end position="333"/>
    </location>
</feature>
<dbReference type="GO" id="GO:0016308">
    <property type="term" value="F:1-phosphatidylinositol-4-phosphate 5-kinase activity"/>
    <property type="evidence" value="ECO:0007669"/>
    <property type="project" value="UniProtKB-EC"/>
</dbReference>
<dbReference type="GO" id="GO:0046854">
    <property type="term" value="P:phosphatidylinositol phosphate biosynthetic process"/>
    <property type="evidence" value="ECO:0007669"/>
    <property type="project" value="TreeGrafter"/>
</dbReference>
<proteinExistence type="predicted"/>
<dbReference type="InterPro" id="IPR003409">
    <property type="entry name" value="MORN"/>
</dbReference>
<dbReference type="Pfam" id="PF01504">
    <property type="entry name" value="PIP5K"/>
    <property type="match status" value="1"/>
</dbReference>
<dbReference type="SMART" id="SM00698">
    <property type="entry name" value="MORN"/>
    <property type="match status" value="7"/>
</dbReference>
<dbReference type="GO" id="GO:0005886">
    <property type="term" value="C:plasma membrane"/>
    <property type="evidence" value="ECO:0007669"/>
    <property type="project" value="TreeGrafter"/>
</dbReference>
<evidence type="ECO:0000256" key="7">
    <source>
        <dbReference type="PROSITE-ProRule" id="PRU00781"/>
    </source>
</evidence>
<evidence type="ECO:0000313" key="10">
    <source>
        <dbReference type="EMBL" id="KAG1338407.1"/>
    </source>
</evidence>
<protein>
    <recommendedName>
        <fullName evidence="1">1-phosphatidylinositol-4-phosphate 5-kinase</fullName>
        <ecNumber evidence="1">2.7.1.68</ecNumber>
    </recommendedName>
</protein>
<name>A0A8K0N0A1_COCNU</name>
<evidence type="ECO:0000256" key="4">
    <source>
        <dbReference type="ARBA" id="ARBA00022741"/>
    </source>
</evidence>
<dbReference type="PIRSF" id="PIRSF037274">
    <property type="entry name" value="PIP5K_plant_prd"/>
    <property type="match status" value="1"/>
</dbReference>
<dbReference type="SUPFAM" id="SSF56104">
    <property type="entry name" value="SAICAR synthase-like"/>
    <property type="match status" value="1"/>
</dbReference>
<dbReference type="InterPro" id="IPR023610">
    <property type="entry name" value="PInositol-4/5-P-5/4-kinase"/>
</dbReference>
<feature type="region of interest" description="Disordered" evidence="8">
    <location>
        <begin position="316"/>
        <end position="358"/>
    </location>
</feature>
<dbReference type="AlphaFoldDB" id="A0A8K0N0A1"/>
<keyword evidence="5 7" id="KW-0418">Kinase</keyword>
<feature type="domain" description="PIPK" evidence="9">
    <location>
        <begin position="422"/>
        <end position="853"/>
    </location>
</feature>
<dbReference type="CDD" id="cd17302">
    <property type="entry name" value="PIPKc_AtPIP5K_like"/>
    <property type="match status" value="1"/>
</dbReference>
<reference evidence="10" key="2">
    <citation type="submission" date="2019-07" db="EMBL/GenBank/DDBJ databases">
        <authorList>
            <person name="Yang Y."/>
            <person name="Bocs S."/>
            <person name="Baudouin L."/>
        </authorList>
    </citation>
    <scope>NUCLEOTIDE SEQUENCE</scope>
    <source>
        <tissue evidence="10">Spear leaf of Hainan Tall coconut</tissue>
    </source>
</reference>
<dbReference type="PROSITE" id="PS51455">
    <property type="entry name" value="PIPK"/>
    <property type="match status" value="1"/>
</dbReference>
<evidence type="ECO:0000256" key="5">
    <source>
        <dbReference type="ARBA" id="ARBA00022777"/>
    </source>
</evidence>
<dbReference type="InterPro" id="IPR017163">
    <property type="entry name" value="PIno-4-P-5_kinase_pln"/>
</dbReference>
<dbReference type="EMBL" id="CM017875">
    <property type="protein sequence ID" value="KAG1338407.1"/>
    <property type="molecule type" value="Genomic_DNA"/>
</dbReference>
<dbReference type="Pfam" id="PF02493">
    <property type="entry name" value="MORN"/>
    <property type="match status" value="7"/>
</dbReference>
<evidence type="ECO:0000256" key="2">
    <source>
        <dbReference type="ARBA" id="ARBA00022679"/>
    </source>
</evidence>
<keyword evidence="4 7" id="KW-0547">Nucleotide-binding</keyword>
<dbReference type="FunFam" id="3.30.800.10:FF:000003">
    <property type="entry name" value="Phosphatidylinositol 4-phosphate 5-kinase"/>
    <property type="match status" value="1"/>
</dbReference>
<dbReference type="OrthoDB" id="70770at2759"/>
<evidence type="ECO:0000256" key="1">
    <source>
        <dbReference type="ARBA" id="ARBA00012172"/>
    </source>
</evidence>
<dbReference type="Gene3D" id="3.30.810.10">
    <property type="entry name" value="2-Layer Sandwich"/>
    <property type="match status" value="1"/>
</dbReference>
<accession>A0A8K0N0A1</accession>
<dbReference type="SMART" id="SM00330">
    <property type="entry name" value="PIPKc"/>
    <property type="match status" value="1"/>
</dbReference>